<feature type="transmembrane region" description="Helical" evidence="7">
    <location>
        <begin position="189"/>
        <end position="211"/>
    </location>
</feature>
<feature type="transmembrane region" description="Helical" evidence="7">
    <location>
        <begin position="261"/>
        <end position="281"/>
    </location>
</feature>
<dbReference type="Pfam" id="PF20684">
    <property type="entry name" value="Fung_rhodopsin"/>
    <property type="match status" value="1"/>
</dbReference>
<comment type="similarity">
    <text evidence="5">Belongs to the SAT4 family.</text>
</comment>
<comment type="subcellular location">
    <subcellularLocation>
        <location evidence="1">Membrane</location>
        <topology evidence="1">Multi-pass membrane protein</topology>
    </subcellularLocation>
</comment>
<dbReference type="PANTHER" id="PTHR33048:SF155">
    <property type="entry name" value="INTEGRAL MEMBRANE PROTEIN"/>
    <property type="match status" value="1"/>
</dbReference>
<reference evidence="9 10" key="1">
    <citation type="submission" date="2017-07" db="EMBL/GenBank/DDBJ databases">
        <title>Genome sequence of the Sordaria macrospora wild type strain R19027.</title>
        <authorList>
            <person name="Nowrousian M."/>
            <person name="Teichert I."/>
            <person name="Kueck U."/>
        </authorList>
    </citation>
    <scope>NUCLEOTIDE SEQUENCE [LARGE SCALE GENOMIC DNA]</scope>
    <source>
        <strain evidence="9 10">R19027</strain>
        <tissue evidence="9">Mycelium</tissue>
    </source>
</reference>
<dbReference type="PANTHER" id="PTHR33048">
    <property type="entry name" value="PTH11-LIKE INTEGRAL MEMBRANE PROTEIN (AFU_ORTHOLOGUE AFUA_5G11245)"/>
    <property type="match status" value="1"/>
</dbReference>
<dbReference type="InterPro" id="IPR052337">
    <property type="entry name" value="SAT4-like"/>
</dbReference>
<evidence type="ECO:0000256" key="1">
    <source>
        <dbReference type="ARBA" id="ARBA00004141"/>
    </source>
</evidence>
<dbReference type="GO" id="GO:0016020">
    <property type="term" value="C:membrane"/>
    <property type="evidence" value="ECO:0007669"/>
    <property type="project" value="UniProtKB-SubCell"/>
</dbReference>
<dbReference type="EMBL" id="NMPR01000011">
    <property type="protein sequence ID" value="KAA8635572.1"/>
    <property type="molecule type" value="Genomic_DNA"/>
</dbReference>
<evidence type="ECO:0000259" key="8">
    <source>
        <dbReference type="Pfam" id="PF20684"/>
    </source>
</evidence>
<keyword evidence="4 7" id="KW-0472">Membrane</keyword>
<organism evidence="9 10">
    <name type="scientific">Sordaria macrospora</name>
    <dbReference type="NCBI Taxonomy" id="5147"/>
    <lineage>
        <taxon>Eukaryota</taxon>
        <taxon>Fungi</taxon>
        <taxon>Dikarya</taxon>
        <taxon>Ascomycota</taxon>
        <taxon>Pezizomycotina</taxon>
        <taxon>Sordariomycetes</taxon>
        <taxon>Sordariomycetidae</taxon>
        <taxon>Sordariales</taxon>
        <taxon>Sordariaceae</taxon>
        <taxon>Sordaria</taxon>
    </lineage>
</organism>
<feature type="domain" description="Rhodopsin" evidence="8">
    <location>
        <begin position="46"/>
        <end position="285"/>
    </location>
</feature>
<evidence type="ECO:0000313" key="9">
    <source>
        <dbReference type="EMBL" id="KAA8635572.1"/>
    </source>
</evidence>
<feature type="region of interest" description="Disordered" evidence="6">
    <location>
        <begin position="450"/>
        <end position="473"/>
    </location>
</feature>
<evidence type="ECO:0000313" key="10">
    <source>
        <dbReference type="Proteomes" id="UP000433876"/>
    </source>
</evidence>
<gene>
    <name evidence="9" type="ORF">SMACR_09291</name>
</gene>
<feature type="transmembrane region" description="Helical" evidence="7">
    <location>
        <begin position="107"/>
        <end position="128"/>
    </location>
</feature>
<feature type="transmembrane region" description="Helical" evidence="7">
    <location>
        <begin position="223"/>
        <end position="241"/>
    </location>
</feature>
<evidence type="ECO:0000256" key="6">
    <source>
        <dbReference type="SAM" id="MobiDB-lite"/>
    </source>
</evidence>
<name>A0A8S9A5Y8_SORMA</name>
<accession>A0A8S9A5Y8</accession>
<keyword evidence="3 7" id="KW-1133">Transmembrane helix</keyword>
<feature type="transmembrane region" description="Helical" evidence="7">
    <location>
        <begin position="29"/>
        <end position="50"/>
    </location>
</feature>
<comment type="caution">
    <text evidence="9">The sequence shown here is derived from an EMBL/GenBank/DDBJ whole genome shotgun (WGS) entry which is preliminary data.</text>
</comment>
<proteinExistence type="inferred from homology"/>
<evidence type="ECO:0000256" key="5">
    <source>
        <dbReference type="ARBA" id="ARBA00038359"/>
    </source>
</evidence>
<dbReference type="VEuPathDB" id="FungiDB:SMAC_09291"/>
<keyword evidence="2 7" id="KW-0812">Transmembrane</keyword>
<dbReference type="OMA" id="CAWICVG"/>
<feature type="transmembrane region" description="Helical" evidence="7">
    <location>
        <begin position="140"/>
        <end position="162"/>
    </location>
</feature>
<evidence type="ECO:0000256" key="2">
    <source>
        <dbReference type="ARBA" id="ARBA00022692"/>
    </source>
</evidence>
<evidence type="ECO:0000256" key="3">
    <source>
        <dbReference type="ARBA" id="ARBA00022989"/>
    </source>
</evidence>
<dbReference type="Proteomes" id="UP000433876">
    <property type="component" value="Unassembled WGS sequence"/>
</dbReference>
<evidence type="ECO:0000256" key="4">
    <source>
        <dbReference type="ARBA" id="ARBA00023136"/>
    </source>
</evidence>
<protein>
    <recommendedName>
        <fullName evidence="8">Rhodopsin domain-containing protein</fullName>
    </recommendedName>
</protein>
<dbReference type="InterPro" id="IPR049326">
    <property type="entry name" value="Rhodopsin_dom_fungi"/>
</dbReference>
<dbReference type="AlphaFoldDB" id="A0A8S9A5Y8"/>
<feature type="transmembrane region" description="Helical" evidence="7">
    <location>
        <begin position="62"/>
        <end position="87"/>
    </location>
</feature>
<sequence>MADPASAPPASTNQGLTEDHIQANKGPGIIAIITIIVAICTVFVFARLFVRTRILGKLEVDDCLILLGAACAWICVGMTITSVHYGFGKHMDVLTVDEQQQMIKWTFFSFTPSILAFTIPKFAVVSLLTRLLNPSRWHRIFLWALVATCQVAILGCAIILFAQCTPTYAQWDFSITPTSRWSPWLLVRYSMVAGCFSAFTDLYLAVYPTIVLFKLQINNKKKIALCFALGIGSVSAIVSIYKSTRLPSLARPDFSWDTTDLVIWSLIEGSTIIIASCIPLLQPLLDVIMGRRTLCSTPQSGGYKSGYGRHTTRDGYHKQLSKSGDVEMQAVSGNKLKTNTQVRSKIDPDDDLLTTVVAPAESDTCSATGVGDDSGYSHNLSKAESQESILALKETGQGQKASGIDRSRSSAATVTGMVLSGNGTGPAPTPAGTIMRTQEVTMTVETHGPGWFDRGNGGHASDMPAYPARTARW</sequence>
<evidence type="ECO:0000256" key="7">
    <source>
        <dbReference type="SAM" id="Phobius"/>
    </source>
</evidence>